<dbReference type="Proteomes" id="UP000886998">
    <property type="component" value="Unassembled WGS sequence"/>
</dbReference>
<reference evidence="1" key="1">
    <citation type="submission" date="2020-08" db="EMBL/GenBank/DDBJ databases">
        <title>Multicomponent nature underlies the extraordinary mechanical properties of spider dragline silk.</title>
        <authorList>
            <person name="Kono N."/>
            <person name="Nakamura H."/>
            <person name="Mori M."/>
            <person name="Yoshida Y."/>
            <person name="Ohtoshi R."/>
            <person name="Malay A.D."/>
            <person name="Moran D.A.P."/>
            <person name="Tomita M."/>
            <person name="Numata K."/>
            <person name="Arakawa K."/>
        </authorList>
    </citation>
    <scope>NUCLEOTIDE SEQUENCE</scope>
</reference>
<name>A0A8X6Y4Y2_9ARAC</name>
<protein>
    <submittedName>
        <fullName evidence="1">Uncharacterized protein</fullName>
    </submittedName>
</protein>
<dbReference type="AlphaFoldDB" id="A0A8X6Y4Y2"/>
<organism evidence="1 2">
    <name type="scientific">Trichonephila inaurata madagascariensis</name>
    <dbReference type="NCBI Taxonomy" id="2747483"/>
    <lineage>
        <taxon>Eukaryota</taxon>
        <taxon>Metazoa</taxon>
        <taxon>Ecdysozoa</taxon>
        <taxon>Arthropoda</taxon>
        <taxon>Chelicerata</taxon>
        <taxon>Arachnida</taxon>
        <taxon>Araneae</taxon>
        <taxon>Araneomorphae</taxon>
        <taxon>Entelegynae</taxon>
        <taxon>Araneoidea</taxon>
        <taxon>Nephilidae</taxon>
        <taxon>Trichonephila</taxon>
        <taxon>Trichonephila inaurata</taxon>
    </lineage>
</organism>
<accession>A0A8X6Y4Y2</accession>
<comment type="caution">
    <text evidence="1">The sequence shown here is derived from an EMBL/GenBank/DDBJ whole genome shotgun (WGS) entry which is preliminary data.</text>
</comment>
<evidence type="ECO:0000313" key="2">
    <source>
        <dbReference type="Proteomes" id="UP000886998"/>
    </source>
</evidence>
<dbReference type="EMBL" id="BMAV01014560">
    <property type="protein sequence ID" value="GFY63014.1"/>
    <property type="molecule type" value="Genomic_DNA"/>
</dbReference>
<sequence length="118" mass="13737">MAEKQNDTTYKGHEIYHSVFKQEKDFLLEKQMEIKSVVVKSIVDAVSFRSLLCPTLDNQVLDGDMKIVRNTLHVRIYFVEGFLKLHLKFTRNYFLSNSVICRVKSIEMRNAISSFDSA</sequence>
<proteinExistence type="predicted"/>
<gene>
    <name evidence="1" type="ORF">TNIN_151761</name>
</gene>
<dbReference type="OrthoDB" id="10291475at2759"/>
<keyword evidence="2" id="KW-1185">Reference proteome</keyword>
<evidence type="ECO:0000313" key="1">
    <source>
        <dbReference type="EMBL" id="GFY63014.1"/>
    </source>
</evidence>